<sequence length="723" mass="80381">MRQVVAVLIAVAVLGPTAQAVGVPNCPDLEVLESDSEVSAETLRNLLLCFCKSLDKGKVAISCYFGSNLDHLKRSTDAVKNASLTTSHISIQHMEFGSEGLPKFGILAPSLESLDIRECPGREPLKIPNDAFVGVEQTLRNLTIHACNLPTIPEPLNTLENLDTLALPNNKLETLYVESFKNKKQLSYLDLSGNFINGAESEAFTPLTSLESLVIGEHNFMNESVLEEIGRLKALKFLDLTRADGIFEPPMSLFDDIPQLESLKLSGCSIASLEPGQFAVLKKLQELDLRVNLIENITAYAFDGLENLHRLSLAGNYIAKLEPEVFFGLSKINEIDLGWNEIKNVPETAFKPVVETLKILKMRHNPISSLPSTGLTKLEQLTLMECDFTEIDGNLLKDFPNLQELDIGLCKISKISEDAFEVQKDTLKKLDLRRNQLKTIPKDLLKNLAKLESLDVSKNPYLCDAELSNFIFAVEDRHHAVEQGTSNFTVLSSNETVCDRPYSMRDQPLLALDTNDLQPYDESIDTTTVAPKTESKAEAEAEVESATPLKIPDLFIGSETNETLFKEEPRRNVYDLSKTDDTKSVYNEKSWRREPVAKWEEPRRDLLASIPIGLEPILFCSPHIVFVFLFRQVPPKMDGNMIKEPNSPMYLTGSYALPITIGVIAIISIIIIVAVVLFLKKNRKIGADDVKKEESKSAKIEDGMVEIELDSNPASHNTSAGPR</sequence>
<dbReference type="Gene3D" id="3.80.10.10">
    <property type="entry name" value="Ribonuclease Inhibitor"/>
    <property type="match status" value="3"/>
</dbReference>
<protein>
    <recommendedName>
        <fullName evidence="8">LRRCT domain-containing protein</fullName>
    </recommendedName>
</protein>
<dbReference type="OrthoDB" id="6363818at2759"/>
<dbReference type="PANTHER" id="PTHR24369:SF210">
    <property type="entry name" value="CHAOPTIN-RELATED"/>
    <property type="match status" value="1"/>
</dbReference>
<keyword evidence="2 5" id="KW-0732">Signal</keyword>
<dbReference type="InterPro" id="IPR032675">
    <property type="entry name" value="LRR_dom_sf"/>
</dbReference>
<keyword evidence="4" id="KW-1133">Transmembrane helix</keyword>
<keyword evidence="3" id="KW-0677">Repeat</keyword>
<dbReference type="InterPro" id="IPR001611">
    <property type="entry name" value="Leu-rich_rpt"/>
</dbReference>
<dbReference type="Proteomes" id="UP000835052">
    <property type="component" value="Unassembled WGS sequence"/>
</dbReference>
<feature type="signal peptide" evidence="5">
    <location>
        <begin position="1"/>
        <end position="20"/>
    </location>
</feature>
<keyword evidence="7" id="KW-1185">Reference proteome</keyword>
<keyword evidence="4" id="KW-0472">Membrane</keyword>
<evidence type="ECO:0000313" key="6">
    <source>
        <dbReference type="EMBL" id="CAD6190843.1"/>
    </source>
</evidence>
<gene>
    <name evidence="6" type="ORF">CAUJ_LOCUS6762</name>
</gene>
<dbReference type="SMART" id="SM00369">
    <property type="entry name" value="LRR_TYP"/>
    <property type="match status" value="9"/>
</dbReference>
<keyword evidence="1" id="KW-0433">Leucine-rich repeat</keyword>
<evidence type="ECO:0000256" key="2">
    <source>
        <dbReference type="ARBA" id="ARBA00022729"/>
    </source>
</evidence>
<evidence type="ECO:0008006" key="8">
    <source>
        <dbReference type="Google" id="ProtNLM"/>
    </source>
</evidence>
<dbReference type="PANTHER" id="PTHR24369">
    <property type="entry name" value="ANTIGEN BSP, PUTATIVE-RELATED"/>
    <property type="match status" value="1"/>
</dbReference>
<comment type="caution">
    <text evidence="6">The sequence shown here is derived from an EMBL/GenBank/DDBJ whole genome shotgun (WGS) entry which is preliminary data.</text>
</comment>
<name>A0A8S1H6F0_9PELO</name>
<dbReference type="InterPro" id="IPR003591">
    <property type="entry name" value="Leu-rich_rpt_typical-subtyp"/>
</dbReference>
<organism evidence="6 7">
    <name type="scientific">Caenorhabditis auriculariae</name>
    <dbReference type="NCBI Taxonomy" id="2777116"/>
    <lineage>
        <taxon>Eukaryota</taxon>
        <taxon>Metazoa</taxon>
        <taxon>Ecdysozoa</taxon>
        <taxon>Nematoda</taxon>
        <taxon>Chromadorea</taxon>
        <taxon>Rhabditida</taxon>
        <taxon>Rhabditina</taxon>
        <taxon>Rhabditomorpha</taxon>
        <taxon>Rhabditoidea</taxon>
        <taxon>Rhabditidae</taxon>
        <taxon>Peloderinae</taxon>
        <taxon>Caenorhabditis</taxon>
    </lineage>
</organism>
<proteinExistence type="predicted"/>
<feature type="chain" id="PRO_5035944832" description="LRRCT domain-containing protein" evidence="5">
    <location>
        <begin position="21"/>
        <end position="723"/>
    </location>
</feature>
<evidence type="ECO:0000256" key="3">
    <source>
        <dbReference type="ARBA" id="ARBA00022737"/>
    </source>
</evidence>
<reference evidence="6" key="1">
    <citation type="submission" date="2020-10" db="EMBL/GenBank/DDBJ databases">
        <authorList>
            <person name="Kikuchi T."/>
        </authorList>
    </citation>
    <scope>NUCLEOTIDE SEQUENCE</scope>
    <source>
        <strain evidence="6">NKZ352</strain>
    </source>
</reference>
<dbReference type="SUPFAM" id="SSF52058">
    <property type="entry name" value="L domain-like"/>
    <property type="match status" value="1"/>
</dbReference>
<feature type="transmembrane region" description="Helical" evidence="4">
    <location>
        <begin position="655"/>
        <end position="679"/>
    </location>
</feature>
<dbReference type="Pfam" id="PF13855">
    <property type="entry name" value="LRR_8"/>
    <property type="match status" value="3"/>
</dbReference>
<dbReference type="InterPro" id="IPR050541">
    <property type="entry name" value="LRR_TM_domain-containing"/>
</dbReference>
<keyword evidence="4" id="KW-0812">Transmembrane</keyword>
<dbReference type="GO" id="GO:0005886">
    <property type="term" value="C:plasma membrane"/>
    <property type="evidence" value="ECO:0007669"/>
    <property type="project" value="TreeGrafter"/>
</dbReference>
<evidence type="ECO:0000256" key="1">
    <source>
        <dbReference type="ARBA" id="ARBA00022614"/>
    </source>
</evidence>
<evidence type="ECO:0000256" key="4">
    <source>
        <dbReference type="SAM" id="Phobius"/>
    </source>
</evidence>
<evidence type="ECO:0000256" key="5">
    <source>
        <dbReference type="SAM" id="SignalP"/>
    </source>
</evidence>
<evidence type="ECO:0000313" key="7">
    <source>
        <dbReference type="Proteomes" id="UP000835052"/>
    </source>
</evidence>
<accession>A0A8S1H6F0</accession>
<dbReference type="EMBL" id="CAJGYM010000018">
    <property type="protein sequence ID" value="CAD6190843.1"/>
    <property type="molecule type" value="Genomic_DNA"/>
</dbReference>
<dbReference type="AlphaFoldDB" id="A0A8S1H6F0"/>